<dbReference type="PaxDb" id="6945-B7QEE7"/>
<dbReference type="HOGENOM" id="CLU_1397771_0_0_1"/>
<feature type="transmembrane region" description="Helical" evidence="2">
    <location>
        <begin position="32"/>
        <end position="60"/>
    </location>
</feature>
<reference evidence="4" key="2">
    <citation type="submission" date="2020-05" db="UniProtKB">
        <authorList>
            <consortium name="EnsemblMetazoa"/>
        </authorList>
    </citation>
    <scope>IDENTIFICATION</scope>
    <source>
        <strain evidence="4">wikel</strain>
    </source>
</reference>
<gene>
    <name evidence="3" type="ORF">IscW_ISCW022012</name>
</gene>
<keyword evidence="5" id="KW-1185">Reference proteome</keyword>
<dbReference type="EMBL" id="DS921115">
    <property type="protein sequence ID" value="EEC17219.1"/>
    <property type="molecule type" value="Genomic_DNA"/>
</dbReference>
<evidence type="ECO:0000256" key="1">
    <source>
        <dbReference type="SAM" id="MobiDB-lite"/>
    </source>
</evidence>
<evidence type="ECO:0000313" key="5">
    <source>
        <dbReference type="Proteomes" id="UP000001555"/>
    </source>
</evidence>
<dbReference type="AlphaFoldDB" id="B7QEE7"/>
<name>B7QEE7_IXOSC</name>
<dbReference type="VEuPathDB" id="VectorBase:ISCI022012"/>
<evidence type="ECO:0000313" key="4">
    <source>
        <dbReference type="EnsemblMetazoa" id="ISCW022012-PA"/>
    </source>
</evidence>
<dbReference type="EnsemblMetazoa" id="ISCW022012-RA">
    <property type="protein sequence ID" value="ISCW022012-PA"/>
    <property type="gene ID" value="ISCW022012"/>
</dbReference>
<reference evidence="3 5" key="1">
    <citation type="submission" date="2008-03" db="EMBL/GenBank/DDBJ databases">
        <title>Annotation of Ixodes scapularis.</title>
        <authorList>
            <consortium name="Ixodes scapularis Genome Project Consortium"/>
            <person name="Caler E."/>
            <person name="Hannick L.I."/>
            <person name="Bidwell S."/>
            <person name="Joardar V."/>
            <person name="Thiagarajan M."/>
            <person name="Amedeo P."/>
            <person name="Galinsky K.J."/>
            <person name="Schobel S."/>
            <person name="Inman J."/>
            <person name="Hostetler J."/>
            <person name="Miller J."/>
            <person name="Hammond M."/>
            <person name="Megy K."/>
            <person name="Lawson D."/>
            <person name="Kodira C."/>
            <person name="Sutton G."/>
            <person name="Meyer J."/>
            <person name="Hill C.A."/>
            <person name="Birren B."/>
            <person name="Nene V."/>
            <person name="Collins F."/>
            <person name="Alarcon-Chaidez F."/>
            <person name="Wikel S."/>
            <person name="Strausberg R."/>
        </authorList>
    </citation>
    <scope>NUCLEOTIDE SEQUENCE [LARGE SCALE GENOMIC DNA]</scope>
    <source>
        <strain evidence="5">Wikel</strain>
        <strain evidence="3">Wikel colony</strain>
    </source>
</reference>
<protein>
    <submittedName>
        <fullName evidence="3 4">Uncharacterized protein</fullName>
    </submittedName>
</protein>
<evidence type="ECO:0000256" key="2">
    <source>
        <dbReference type="SAM" id="Phobius"/>
    </source>
</evidence>
<dbReference type="EMBL" id="ABJB010398365">
    <property type="status" value="NOT_ANNOTATED_CDS"/>
    <property type="molecule type" value="Genomic_DNA"/>
</dbReference>
<evidence type="ECO:0000313" key="3">
    <source>
        <dbReference type="EMBL" id="EEC17219.1"/>
    </source>
</evidence>
<dbReference type="EMBL" id="ABJB010659180">
    <property type="status" value="NOT_ANNOTATED_CDS"/>
    <property type="molecule type" value="Genomic_DNA"/>
</dbReference>
<keyword evidence="2" id="KW-0812">Transmembrane</keyword>
<dbReference type="InParanoid" id="B7QEE7"/>
<proteinExistence type="predicted"/>
<keyword evidence="2" id="KW-0472">Membrane</keyword>
<dbReference type="Proteomes" id="UP000001555">
    <property type="component" value="Unassembled WGS sequence"/>
</dbReference>
<sequence>MIVLHYKDYGLSSIDDHSYRGSLCKFGVGMTLAIIGLTVCFSHLVAGVVCLSCGLVILAIPMQYLSRAKAAPASPVPFPNRSPLLEMRPPTDRPPPLGALPTSVSLSGPRDQFLNVPYTPDDYDDEDGGMYRDVEKLDSASLVHQYIDRVGSLSTEREPSWHSLYLSLSEEHDGLPSEALGAAGGLDHKVAAERS</sequence>
<dbReference type="VEuPathDB" id="VectorBase:ISCW022012"/>
<organism>
    <name type="scientific">Ixodes scapularis</name>
    <name type="common">Black-legged tick</name>
    <name type="synonym">Deer tick</name>
    <dbReference type="NCBI Taxonomy" id="6945"/>
    <lineage>
        <taxon>Eukaryota</taxon>
        <taxon>Metazoa</taxon>
        <taxon>Ecdysozoa</taxon>
        <taxon>Arthropoda</taxon>
        <taxon>Chelicerata</taxon>
        <taxon>Arachnida</taxon>
        <taxon>Acari</taxon>
        <taxon>Parasitiformes</taxon>
        <taxon>Ixodida</taxon>
        <taxon>Ixodoidea</taxon>
        <taxon>Ixodidae</taxon>
        <taxon>Ixodinae</taxon>
        <taxon>Ixodes</taxon>
    </lineage>
</organism>
<accession>B7QEE7</accession>
<feature type="region of interest" description="Disordered" evidence="1">
    <location>
        <begin position="79"/>
        <end position="102"/>
    </location>
</feature>
<keyword evidence="2" id="KW-1133">Transmembrane helix</keyword>